<feature type="transmembrane region" description="Helical" evidence="1">
    <location>
        <begin position="12"/>
        <end position="37"/>
    </location>
</feature>
<dbReference type="SUPFAM" id="SSF48317">
    <property type="entry name" value="Acid phosphatase/Vanadium-dependent haloperoxidase"/>
    <property type="match status" value="1"/>
</dbReference>
<evidence type="ECO:0000313" key="2">
    <source>
        <dbReference type="EMBL" id="EMY33111.1"/>
    </source>
</evidence>
<keyword evidence="3" id="KW-1185">Reference proteome</keyword>
<protein>
    <submittedName>
        <fullName evidence="2">Uncharacterized protein</fullName>
    </submittedName>
</protein>
<keyword evidence="1" id="KW-0472">Membrane</keyword>
<keyword evidence="1" id="KW-1133">Transmembrane helix</keyword>
<dbReference type="EMBL" id="ANPE02000200">
    <property type="protein sequence ID" value="EMY33111.1"/>
    <property type="molecule type" value="Genomic_DNA"/>
</dbReference>
<feature type="transmembrane region" description="Helical" evidence="1">
    <location>
        <begin position="43"/>
        <end position="64"/>
    </location>
</feature>
<accession>N1URR1</accession>
<keyword evidence="1" id="KW-0812">Transmembrane</keyword>
<feature type="transmembrane region" description="Helical" evidence="1">
    <location>
        <begin position="136"/>
        <end position="159"/>
    </location>
</feature>
<evidence type="ECO:0000313" key="3">
    <source>
        <dbReference type="Proteomes" id="UP000010729"/>
    </source>
</evidence>
<dbReference type="AlphaFoldDB" id="N1URR1"/>
<reference evidence="2 3" key="1">
    <citation type="journal article" date="2013" name="Genome Announc.">
        <title>Draft Genome Sequence of Arthrobacter crystallopoietes Strain BAB-32, Revealing Genes for Bioremediation.</title>
        <authorList>
            <person name="Joshi M.N."/>
            <person name="Pandit A.S."/>
            <person name="Sharma A."/>
            <person name="Pandya R.V."/>
            <person name="Desai S.M."/>
            <person name="Saxena A.K."/>
            <person name="Bagatharia S.B."/>
        </authorList>
    </citation>
    <scope>NUCLEOTIDE SEQUENCE [LARGE SCALE GENOMIC DNA]</scope>
    <source>
        <strain evidence="2 3">BAB-32</strain>
    </source>
</reference>
<evidence type="ECO:0000256" key="1">
    <source>
        <dbReference type="SAM" id="Phobius"/>
    </source>
</evidence>
<dbReference type="InterPro" id="IPR036938">
    <property type="entry name" value="PAP2/HPO_sf"/>
</dbReference>
<gene>
    <name evidence="2" type="ORF">D477_016610</name>
</gene>
<feature type="transmembrane region" description="Helical" evidence="1">
    <location>
        <begin position="84"/>
        <end position="102"/>
    </location>
</feature>
<feature type="transmembrane region" description="Helical" evidence="1">
    <location>
        <begin position="179"/>
        <end position="196"/>
    </location>
</feature>
<name>N1URR1_9MICC</name>
<comment type="caution">
    <text evidence="2">The sequence shown here is derived from an EMBL/GenBank/DDBJ whole genome shotgun (WGS) entry which is preliminary data.</text>
</comment>
<dbReference type="Gene3D" id="1.20.144.10">
    <property type="entry name" value="Phosphatidic acid phosphatase type 2/haloperoxidase"/>
    <property type="match status" value="1"/>
</dbReference>
<proteinExistence type="predicted"/>
<sequence length="197" mass="21053">MKVSRVPARLPLAARIITEVFAPTVLVTLVLIASPLILPDVTLAQTAVAILFVTALPFSAVFVLARRGKLSDHHVGMRSQRGPVMAFAGVSIIVGLWILSLMQAPLAFHRLIFTVLLGLALSMAVNLVWKLSVHAAVAAFFAAMLASAALPIGLLWAALPLAVGWSRVQLQDHTWPQVIAGWAAGVGIYVFYLAFLS</sequence>
<organism evidence="2 3">
    <name type="scientific">Arthrobacter crystallopoietes BAB-32</name>
    <dbReference type="NCBI Taxonomy" id="1246476"/>
    <lineage>
        <taxon>Bacteria</taxon>
        <taxon>Bacillati</taxon>
        <taxon>Actinomycetota</taxon>
        <taxon>Actinomycetes</taxon>
        <taxon>Micrococcales</taxon>
        <taxon>Micrococcaceae</taxon>
        <taxon>Crystallibacter</taxon>
    </lineage>
</organism>
<dbReference type="Proteomes" id="UP000010729">
    <property type="component" value="Unassembled WGS sequence"/>
</dbReference>
<feature type="transmembrane region" description="Helical" evidence="1">
    <location>
        <begin position="108"/>
        <end position="129"/>
    </location>
</feature>